<evidence type="ECO:0000256" key="2">
    <source>
        <dbReference type="ARBA" id="ARBA00023186"/>
    </source>
</evidence>
<dbReference type="Pfam" id="PF07743">
    <property type="entry name" value="HSCB_C"/>
    <property type="match status" value="1"/>
</dbReference>
<dbReference type="InterPro" id="IPR009073">
    <property type="entry name" value="HscB_oligo_C"/>
</dbReference>
<dbReference type="Pfam" id="PF00226">
    <property type="entry name" value="DnaJ"/>
    <property type="match status" value="1"/>
</dbReference>
<protein>
    <recommendedName>
        <fullName evidence="4">J domain-containing protein</fullName>
    </recommendedName>
</protein>
<dbReference type="GO" id="GO:0051259">
    <property type="term" value="P:protein complex oligomerization"/>
    <property type="evidence" value="ECO:0007669"/>
    <property type="project" value="InterPro"/>
</dbReference>
<dbReference type="NCBIfam" id="TIGR00714">
    <property type="entry name" value="hscB"/>
    <property type="match status" value="1"/>
</dbReference>
<dbReference type="GO" id="GO:0005739">
    <property type="term" value="C:mitochondrion"/>
    <property type="evidence" value="ECO:0007669"/>
    <property type="project" value="TreeGrafter"/>
</dbReference>
<feature type="region of interest" description="Disordered" evidence="3">
    <location>
        <begin position="1"/>
        <end position="22"/>
    </location>
</feature>
<keyword evidence="2" id="KW-0143">Chaperone</keyword>
<accession>A0A8H7Y7V2</accession>
<evidence type="ECO:0000259" key="4">
    <source>
        <dbReference type="PROSITE" id="PS50076"/>
    </source>
</evidence>
<dbReference type="EMBL" id="JAFIQS010000001">
    <property type="protein sequence ID" value="KAG5174352.1"/>
    <property type="molecule type" value="Genomic_DNA"/>
</dbReference>
<dbReference type="Gene3D" id="1.20.1280.20">
    <property type="entry name" value="HscB, C-terminal domain"/>
    <property type="match status" value="1"/>
</dbReference>
<dbReference type="SUPFAM" id="SSF47144">
    <property type="entry name" value="HSC20 (HSCB), C-terminal oligomerisation domain"/>
    <property type="match status" value="1"/>
</dbReference>
<dbReference type="InterPro" id="IPR036869">
    <property type="entry name" value="J_dom_sf"/>
</dbReference>
<dbReference type="SUPFAM" id="SSF46565">
    <property type="entry name" value="Chaperone J-domain"/>
    <property type="match status" value="1"/>
</dbReference>
<dbReference type="GO" id="GO:0044571">
    <property type="term" value="P:[2Fe-2S] cluster assembly"/>
    <property type="evidence" value="ECO:0007669"/>
    <property type="project" value="InterPro"/>
</dbReference>
<comment type="caution">
    <text evidence="5">The sequence shown here is derived from an EMBL/GenBank/DDBJ whole genome shotgun (WGS) entry which is preliminary data.</text>
</comment>
<dbReference type="PANTHER" id="PTHR14021">
    <property type="entry name" value="IRON-SULFUR CLUSTER CO-CHAPERONE PROTEIN HSCB"/>
    <property type="match status" value="1"/>
</dbReference>
<sequence length="230" mass="26451">MRSLLRPLQSRVLASPRTASQSAHRRLQSSLAACPSCHTPFRTHIPACTSCWSIHPLPPNMTHHDLLDVPYEPNPFHVDPRRLKAQFRKAQAQCHPDSWASKSPKQLDLAHTLSSRINEAYQCLLDPLARAEYILKRNGVVMSETDQTDDMELLEKVMDANEAIAMMGPEDADQISELRSKNQDDMKRVSDVLEGLIREQRWQEAKGEAIRLRYLQGIERSYRKWQEEQT</sequence>
<dbReference type="CDD" id="cd06257">
    <property type="entry name" value="DnaJ"/>
    <property type="match status" value="1"/>
</dbReference>
<dbReference type="InterPro" id="IPR001623">
    <property type="entry name" value="DnaJ_domain"/>
</dbReference>
<dbReference type="GO" id="GO:0001671">
    <property type="term" value="F:ATPase activator activity"/>
    <property type="evidence" value="ECO:0007669"/>
    <property type="project" value="InterPro"/>
</dbReference>
<name>A0A8H7Y7V2_PSICU</name>
<proteinExistence type="inferred from homology"/>
<dbReference type="GO" id="GO:0051087">
    <property type="term" value="F:protein-folding chaperone binding"/>
    <property type="evidence" value="ECO:0007669"/>
    <property type="project" value="InterPro"/>
</dbReference>
<evidence type="ECO:0000313" key="5">
    <source>
        <dbReference type="EMBL" id="KAG5174352.1"/>
    </source>
</evidence>
<dbReference type="AlphaFoldDB" id="A0A8H7Y7V2"/>
<dbReference type="InterPro" id="IPR036386">
    <property type="entry name" value="HscB_C_sf"/>
</dbReference>
<dbReference type="Gene3D" id="1.10.287.110">
    <property type="entry name" value="DnaJ domain"/>
    <property type="match status" value="1"/>
</dbReference>
<comment type="similarity">
    <text evidence="1">Belongs to the HscB family.</text>
</comment>
<gene>
    <name evidence="5" type="ORF">JR316_001011</name>
</gene>
<dbReference type="InterPro" id="IPR004640">
    <property type="entry name" value="HscB"/>
</dbReference>
<dbReference type="PROSITE" id="PS50076">
    <property type="entry name" value="DNAJ_2"/>
    <property type="match status" value="1"/>
</dbReference>
<reference evidence="5" key="1">
    <citation type="submission" date="2021-02" db="EMBL/GenBank/DDBJ databases">
        <title>Psilocybe cubensis genome.</title>
        <authorList>
            <person name="Mckernan K.J."/>
            <person name="Crawford S."/>
            <person name="Trippe A."/>
            <person name="Kane L.T."/>
            <person name="Mclaughlin S."/>
        </authorList>
    </citation>
    <scope>NUCLEOTIDE SEQUENCE [LARGE SCALE GENOMIC DNA]</scope>
    <source>
        <strain evidence="5">MGC-MH-2018</strain>
    </source>
</reference>
<organism evidence="5">
    <name type="scientific">Psilocybe cubensis</name>
    <name type="common">Psychedelic mushroom</name>
    <name type="synonym">Stropharia cubensis</name>
    <dbReference type="NCBI Taxonomy" id="181762"/>
    <lineage>
        <taxon>Eukaryota</taxon>
        <taxon>Fungi</taxon>
        <taxon>Dikarya</taxon>
        <taxon>Basidiomycota</taxon>
        <taxon>Agaricomycotina</taxon>
        <taxon>Agaricomycetes</taxon>
        <taxon>Agaricomycetidae</taxon>
        <taxon>Agaricales</taxon>
        <taxon>Agaricineae</taxon>
        <taxon>Strophariaceae</taxon>
        <taxon>Psilocybe</taxon>
    </lineage>
</organism>
<feature type="domain" description="J" evidence="4">
    <location>
        <begin position="62"/>
        <end position="137"/>
    </location>
</feature>
<evidence type="ECO:0000256" key="3">
    <source>
        <dbReference type="SAM" id="MobiDB-lite"/>
    </source>
</evidence>
<dbReference type="SMART" id="SM00271">
    <property type="entry name" value="DnaJ"/>
    <property type="match status" value="1"/>
</dbReference>
<dbReference type="PANTHER" id="PTHR14021:SF15">
    <property type="entry name" value="IRON-SULFUR CLUSTER CO-CHAPERONE PROTEIN HSCB"/>
    <property type="match status" value="1"/>
</dbReference>
<evidence type="ECO:0000256" key="1">
    <source>
        <dbReference type="ARBA" id="ARBA00010476"/>
    </source>
</evidence>